<feature type="compositionally biased region" description="Low complexity" evidence="1">
    <location>
        <begin position="32"/>
        <end position="44"/>
    </location>
</feature>
<keyword evidence="3" id="KW-1185">Reference proteome</keyword>
<feature type="compositionally biased region" description="Basic and acidic residues" evidence="1">
    <location>
        <begin position="56"/>
        <end position="68"/>
    </location>
</feature>
<dbReference type="Proteomes" id="UP000218151">
    <property type="component" value="Unassembled WGS sequence"/>
</dbReference>
<sequence length="163" mass="17222">MKPAAIATLAAICLGSTPGCSRAEQPAERNAEAAATSAPAVAAEPRPKSRSTPRPAGDRAGSRVLGEKDFTLRGEPACEIRFAYAGREAENLFWEEPCAAVTAKMMTRQELEALGKWGRLDDFAKKFVQALPGGRVLYVEGGFSASVYPVGTTGSTYEVPVAD</sequence>
<proteinExistence type="predicted"/>
<dbReference type="RefSeq" id="WP_095997713.1">
    <property type="nucleotide sequence ID" value="NZ_NSLI01000003.1"/>
</dbReference>
<accession>A0A2A2SE59</accession>
<dbReference type="OrthoDB" id="7575132at2"/>
<evidence type="ECO:0000256" key="1">
    <source>
        <dbReference type="SAM" id="MobiDB-lite"/>
    </source>
</evidence>
<name>A0A2A2SE59_9SPHN</name>
<feature type="region of interest" description="Disordered" evidence="1">
    <location>
        <begin position="16"/>
        <end position="68"/>
    </location>
</feature>
<dbReference type="EMBL" id="NSLI01000003">
    <property type="protein sequence ID" value="PAX07470.1"/>
    <property type="molecule type" value="Genomic_DNA"/>
</dbReference>
<evidence type="ECO:0000313" key="2">
    <source>
        <dbReference type="EMBL" id="PAX07470.1"/>
    </source>
</evidence>
<reference evidence="3" key="1">
    <citation type="submission" date="2017-09" db="EMBL/GenBank/DDBJ databases">
        <authorList>
            <person name="Feng G."/>
            <person name="Zhu H."/>
        </authorList>
    </citation>
    <scope>NUCLEOTIDE SEQUENCE [LARGE SCALE GENOMIC DNA]</scope>
    <source>
        <strain evidence="3">1PNM-20</strain>
    </source>
</reference>
<comment type="caution">
    <text evidence="2">The sequence shown here is derived from an EMBL/GenBank/DDBJ whole genome shotgun (WGS) entry which is preliminary data.</text>
</comment>
<gene>
    <name evidence="2" type="ORF">CKY28_07325</name>
</gene>
<dbReference type="AlphaFoldDB" id="A0A2A2SE59"/>
<organism evidence="2 3">
    <name type="scientific">Sphingomonas lenta</name>
    <dbReference type="NCBI Taxonomy" id="1141887"/>
    <lineage>
        <taxon>Bacteria</taxon>
        <taxon>Pseudomonadati</taxon>
        <taxon>Pseudomonadota</taxon>
        <taxon>Alphaproteobacteria</taxon>
        <taxon>Sphingomonadales</taxon>
        <taxon>Sphingomonadaceae</taxon>
        <taxon>Sphingomonas</taxon>
    </lineage>
</organism>
<protein>
    <submittedName>
        <fullName evidence="2">Uncharacterized protein</fullName>
    </submittedName>
</protein>
<evidence type="ECO:0000313" key="3">
    <source>
        <dbReference type="Proteomes" id="UP000218151"/>
    </source>
</evidence>